<dbReference type="Gene3D" id="2.10.70.10">
    <property type="entry name" value="Complement Module, domain 1"/>
    <property type="match status" value="9"/>
</dbReference>
<evidence type="ECO:0000256" key="4">
    <source>
        <dbReference type="ARBA" id="ARBA00022729"/>
    </source>
</evidence>
<dbReference type="PIRSF" id="PIRSF001154">
    <property type="entry name" value="Compl_C2_B"/>
    <property type="match status" value="1"/>
</dbReference>
<keyword evidence="6 8" id="KW-1015">Disulfide bond</keyword>
<evidence type="ECO:0000256" key="6">
    <source>
        <dbReference type="ARBA" id="ARBA00023157"/>
    </source>
</evidence>
<evidence type="ECO:0000256" key="8">
    <source>
        <dbReference type="PROSITE-ProRule" id="PRU00302"/>
    </source>
</evidence>
<dbReference type="Proteomes" id="UP001159405">
    <property type="component" value="Unassembled WGS sequence"/>
</dbReference>
<keyword evidence="4" id="KW-0732">Signal</keyword>
<keyword evidence="3 8" id="KW-0768">Sushi</keyword>
<dbReference type="InterPro" id="IPR035976">
    <property type="entry name" value="Sushi/SCR/CCP_sf"/>
</dbReference>
<comment type="subcellular location">
    <subcellularLocation>
        <location evidence="1">Secreted</location>
    </subcellularLocation>
</comment>
<dbReference type="InterPro" id="IPR033116">
    <property type="entry name" value="TRYPSIN_SER"/>
</dbReference>
<dbReference type="PANTHER" id="PTHR46393:SF7">
    <property type="entry name" value="COMPLEMENT C2"/>
    <property type="match status" value="1"/>
</dbReference>
<feature type="disulfide bond" evidence="8">
    <location>
        <begin position="389"/>
        <end position="416"/>
    </location>
</feature>
<feature type="domain" description="Sushi" evidence="10">
    <location>
        <begin position="73"/>
        <end position="129"/>
    </location>
</feature>
<feature type="domain" description="Sushi" evidence="10">
    <location>
        <begin position="360"/>
        <end position="416"/>
    </location>
</feature>
<feature type="domain" description="Peptidase S1" evidence="9">
    <location>
        <begin position="558"/>
        <end position="818"/>
    </location>
</feature>
<accession>A0ABN8NNT9</accession>
<dbReference type="Pfam" id="PF00084">
    <property type="entry name" value="Sushi"/>
    <property type="match status" value="9"/>
</dbReference>
<dbReference type="PROSITE" id="PS50923">
    <property type="entry name" value="SUSHI"/>
    <property type="match status" value="8"/>
</dbReference>
<keyword evidence="12" id="KW-1185">Reference proteome</keyword>
<sequence length="820" mass="91568">MEDGTLSLPSVKLSSAVILANRQMERRLSRKATSMVDRSVKFVCDKNYTLVGTDVIYCQANRSWSSSVPSCLAACRSPGDINHGLKIGNNYTHGITVRYFCNLGYTLEGEAQLACEDGRWNTDIPKCKAVECGDPGKPANGRQIVKKGYVYGGSVKFVCDENYTLVGTNVIYCQAKKRWSSSVPRCLANCRSPGGLNHGLKIGKNYTHGKIVRYSCNLGYTLKGEAELTCVDGRWNTATPKCKAVECGNPGKPTNGKQIVRKGYVYGRSVKFVCDKNYTLVETDVIYCQANRSWSSSVPRCVANCRSPGDLNHGLKIGSNYAHGKTVRYSCILGYTLEGEAALTCEEGRWNTDTPKCKAVECGDPDKPTNGEQIVKKGYVYGGSVKFVCDKNYTLVGTDVVYCQANRSWSSPVPRCLASCPEPGRIKHGNKIGQNYGHGKTVRYRCNSGYTLEGEDRLTCDDGRWNLDTPRCKGKYDYGPHRRCAKLLRRLRKIPPQNTIIAINIRLSKARYRCRKGFVLLGKSMRTCKGGRWIEREEPKCLGYSSCGVSPVDFRSRIVGGKNSKKGWWPWHVGIYNARGRGNDPLKPASSGVLISPRWVLTTASRFSAYLRRKLRLNNNYADGYFLQIGDHNLLQKEESELRIGVENIYIHPNFTHATYDNDIALIKLRTEVKLGKFVRTVCLPQKQEGDLAIPRKYGLVTGWGATKALKIGQVLTYTDTYLQYSSFMIQEDQICQRSTSYRFNSSVTFCAGDGKGGKDTCNGDSGGPFVRESRREGGYRWIATGLVSWGEGCAQKDKFTFYTRVYPFIDWIKKTMDEG</sequence>
<evidence type="ECO:0000256" key="3">
    <source>
        <dbReference type="ARBA" id="ARBA00022659"/>
    </source>
</evidence>
<dbReference type="PROSITE" id="PS00135">
    <property type="entry name" value="TRYPSIN_SER"/>
    <property type="match status" value="1"/>
</dbReference>
<feature type="disulfide bond" evidence="8">
    <location>
        <begin position="274"/>
        <end position="301"/>
    </location>
</feature>
<feature type="domain" description="Sushi" evidence="10">
    <location>
        <begin position="482"/>
        <end position="543"/>
    </location>
</feature>
<dbReference type="SUPFAM" id="SSF57535">
    <property type="entry name" value="Complement control module/SCR domain"/>
    <property type="match status" value="9"/>
</dbReference>
<protein>
    <submittedName>
        <fullName evidence="11">Uncharacterized protein</fullName>
    </submittedName>
</protein>
<dbReference type="Gene3D" id="2.40.10.10">
    <property type="entry name" value="Trypsin-like serine proteases"/>
    <property type="match status" value="1"/>
</dbReference>
<feature type="domain" description="Sushi" evidence="10">
    <location>
        <begin position="418"/>
        <end position="474"/>
    </location>
</feature>
<feature type="domain" description="Sushi" evidence="10">
    <location>
        <begin position="188"/>
        <end position="244"/>
    </location>
</feature>
<evidence type="ECO:0000313" key="11">
    <source>
        <dbReference type="EMBL" id="CAH3114356.1"/>
    </source>
</evidence>
<reference evidence="11 12" key="1">
    <citation type="submission" date="2022-05" db="EMBL/GenBank/DDBJ databases">
        <authorList>
            <consortium name="Genoscope - CEA"/>
            <person name="William W."/>
        </authorList>
    </citation>
    <scope>NUCLEOTIDE SEQUENCE [LARGE SCALE GENOMIC DNA]</scope>
</reference>
<dbReference type="PROSITE" id="PS50240">
    <property type="entry name" value="TRYPSIN_DOM"/>
    <property type="match status" value="1"/>
</dbReference>
<evidence type="ECO:0000256" key="1">
    <source>
        <dbReference type="ARBA" id="ARBA00004613"/>
    </source>
</evidence>
<keyword evidence="5" id="KW-0677">Repeat</keyword>
<keyword evidence="2" id="KW-0964">Secreted</keyword>
<organism evidence="11 12">
    <name type="scientific">Porites lobata</name>
    <dbReference type="NCBI Taxonomy" id="104759"/>
    <lineage>
        <taxon>Eukaryota</taxon>
        <taxon>Metazoa</taxon>
        <taxon>Cnidaria</taxon>
        <taxon>Anthozoa</taxon>
        <taxon>Hexacorallia</taxon>
        <taxon>Scleractinia</taxon>
        <taxon>Fungiina</taxon>
        <taxon>Poritidae</taxon>
        <taxon>Porites</taxon>
    </lineage>
</organism>
<comment type="caution">
    <text evidence="8">Lacks conserved residue(s) required for the propagation of feature annotation.</text>
</comment>
<evidence type="ECO:0000256" key="2">
    <source>
        <dbReference type="ARBA" id="ARBA00022525"/>
    </source>
</evidence>
<dbReference type="SMART" id="SM00020">
    <property type="entry name" value="Tryp_SPc"/>
    <property type="match status" value="1"/>
</dbReference>
<feature type="disulfide bond" evidence="8">
    <location>
        <begin position="159"/>
        <end position="186"/>
    </location>
</feature>
<dbReference type="InterPro" id="IPR001314">
    <property type="entry name" value="Peptidase_S1A"/>
</dbReference>
<proteinExistence type="predicted"/>
<dbReference type="InterPro" id="IPR000436">
    <property type="entry name" value="Sushi_SCR_CCP_dom"/>
</dbReference>
<feature type="domain" description="Sushi" evidence="10">
    <location>
        <begin position="130"/>
        <end position="186"/>
    </location>
</feature>
<evidence type="ECO:0000256" key="7">
    <source>
        <dbReference type="ARBA" id="ARBA00023180"/>
    </source>
</evidence>
<feature type="domain" description="Sushi" evidence="10">
    <location>
        <begin position="303"/>
        <end position="359"/>
    </location>
</feature>
<feature type="domain" description="Sushi" evidence="10">
    <location>
        <begin position="245"/>
        <end position="301"/>
    </location>
</feature>
<dbReference type="SMART" id="SM00032">
    <property type="entry name" value="CCP"/>
    <property type="match status" value="9"/>
</dbReference>
<name>A0ABN8NNT9_9CNID</name>
<comment type="caution">
    <text evidence="11">The sequence shown here is derived from an EMBL/GenBank/DDBJ whole genome shotgun (WGS) entry which is preliminary data.</text>
</comment>
<keyword evidence="7" id="KW-0325">Glycoprotein</keyword>
<dbReference type="SUPFAM" id="SSF50494">
    <property type="entry name" value="Trypsin-like serine proteases"/>
    <property type="match status" value="1"/>
</dbReference>
<dbReference type="PANTHER" id="PTHR46393">
    <property type="entry name" value="SUSHI DOMAIN-CONTAINING PROTEIN"/>
    <property type="match status" value="1"/>
</dbReference>
<dbReference type="CDD" id="cd00033">
    <property type="entry name" value="CCP"/>
    <property type="match status" value="9"/>
</dbReference>
<feature type="disulfide bond" evidence="8">
    <location>
        <begin position="514"/>
        <end position="541"/>
    </location>
</feature>
<dbReference type="Pfam" id="PF00089">
    <property type="entry name" value="Trypsin"/>
    <property type="match status" value="1"/>
</dbReference>
<evidence type="ECO:0000259" key="10">
    <source>
        <dbReference type="PROSITE" id="PS50923"/>
    </source>
</evidence>
<evidence type="ECO:0000259" key="9">
    <source>
        <dbReference type="PROSITE" id="PS50240"/>
    </source>
</evidence>
<dbReference type="CDD" id="cd00190">
    <property type="entry name" value="Tryp_SPc"/>
    <property type="match status" value="1"/>
</dbReference>
<dbReference type="InterPro" id="IPR009003">
    <property type="entry name" value="Peptidase_S1_PA"/>
</dbReference>
<dbReference type="InterPro" id="IPR001254">
    <property type="entry name" value="Trypsin_dom"/>
</dbReference>
<dbReference type="InterPro" id="IPR043504">
    <property type="entry name" value="Peptidase_S1_PA_chymotrypsin"/>
</dbReference>
<evidence type="ECO:0000313" key="12">
    <source>
        <dbReference type="Proteomes" id="UP001159405"/>
    </source>
</evidence>
<dbReference type="InterPro" id="IPR011360">
    <property type="entry name" value="Compl_C2_B"/>
</dbReference>
<gene>
    <name evidence="11" type="ORF">PLOB_00022863</name>
</gene>
<dbReference type="PRINTS" id="PR00722">
    <property type="entry name" value="CHYMOTRYPSIN"/>
</dbReference>
<dbReference type="EMBL" id="CALNXK010000027">
    <property type="protein sequence ID" value="CAH3114356.1"/>
    <property type="molecule type" value="Genomic_DNA"/>
</dbReference>
<evidence type="ECO:0000256" key="5">
    <source>
        <dbReference type="ARBA" id="ARBA00022737"/>
    </source>
</evidence>